<keyword evidence="2" id="KW-1185">Reference proteome</keyword>
<dbReference type="EMBL" id="MTYJ01000244">
    <property type="protein sequence ID" value="OWA51922.1"/>
    <property type="molecule type" value="Genomic_DNA"/>
</dbReference>
<dbReference type="Proteomes" id="UP000192578">
    <property type="component" value="Unassembled WGS sequence"/>
</dbReference>
<dbReference type="AlphaFoldDB" id="A0A9X6RLJ4"/>
<proteinExistence type="predicted"/>
<name>A0A9X6RLJ4_HYPEX</name>
<evidence type="ECO:0000313" key="2">
    <source>
        <dbReference type="Proteomes" id="UP000192578"/>
    </source>
</evidence>
<comment type="caution">
    <text evidence="1">The sequence shown here is derived from an EMBL/GenBank/DDBJ whole genome shotgun (WGS) entry which is preliminary data.</text>
</comment>
<evidence type="ECO:0000313" key="1">
    <source>
        <dbReference type="EMBL" id="OWA51922.1"/>
    </source>
</evidence>
<gene>
    <name evidence="1" type="ORF">BV898_16382</name>
</gene>
<organism evidence="1 2">
    <name type="scientific">Hypsibius exemplaris</name>
    <name type="common">Freshwater tardigrade</name>
    <dbReference type="NCBI Taxonomy" id="2072580"/>
    <lineage>
        <taxon>Eukaryota</taxon>
        <taxon>Metazoa</taxon>
        <taxon>Ecdysozoa</taxon>
        <taxon>Tardigrada</taxon>
        <taxon>Eutardigrada</taxon>
        <taxon>Parachela</taxon>
        <taxon>Hypsibioidea</taxon>
        <taxon>Hypsibiidae</taxon>
        <taxon>Hypsibius</taxon>
    </lineage>
</organism>
<sequence length="201" mass="22196">MYLQATFWVCCLGRIYFYPFPGCTYGSITQQTVIVAAQPSVNGARQYQCKGIIYSYRYPECVYPPDEVQPLSVATSTCLPISEPVVYRCKGIIYSYPFPECAYGPPPALGAATKYLCCLDQLPAQQRTYRSSVLIPTTLPSDRPGLGRRRVLAMPDKTNTPLLVMRVFVPAVDGDVNGPFLRDAAAGEIVDRSKSPGRFAE</sequence>
<reference evidence="2" key="1">
    <citation type="submission" date="2017-01" db="EMBL/GenBank/DDBJ databases">
        <title>Comparative genomics of anhydrobiosis in the tardigrade Hypsibius dujardini.</title>
        <authorList>
            <person name="Yoshida Y."/>
            <person name="Koutsovoulos G."/>
            <person name="Laetsch D."/>
            <person name="Stevens L."/>
            <person name="Kumar S."/>
            <person name="Horikawa D."/>
            <person name="Ishino K."/>
            <person name="Komine S."/>
            <person name="Tomita M."/>
            <person name="Blaxter M."/>
            <person name="Arakawa K."/>
        </authorList>
    </citation>
    <scope>NUCLEOTIDE SEQUENCE [LARGE SCALE GENOMIC DNA]</scope>
    <source>
        <strain evidence="2">Z151</strain>
    </source>
</reference>
<accession>A0A9X6RLJ4</accession>
<protein>
    <submittedName>
        <fullName evidence="1">Uncharacterized protein</fullName>
    </submittedName>
</protein>